<dbReference type="InterPro" id="IPR036259">
    <property type="entry name" value="MFS_trans_sf"/>
</dbReference>
<proteinExistence type="inferred from homology"/>
<dbReference type="GO" id="GO:0055120">
    <property type="term" value="C:striated muscle dense body"/>
    <property type="evidence" value="ECO:0007669"/>
    <property type="project" value="TreeGrafter"/>
</dbReference>
<evidence type="ECO:0000256" key="1">
    <source>
        <dbReference type="ARBA" id="ARBA00004141"/>
    </source>
</evidence>
<dbReference type="PANTHER" id="PTHR19444:SF11">
    <property type="entry name" value="UNC93-LIKE PROTEIN"/>
    <property type="match status" value="1"/>
</dbReference>
<keyword evidence="3 6" id="KW-0812">Transmembrane</keyword>
<feature type="transmembrane region" description="Helical" evidence="6">
    <location>
        <begin position="457"/>
        <end position="474"/>
    </location>
</feature>
<organism evidence="7 8">
    <name type="scientific">Stegodyphus mimosarum</name>
    <name type="common">African social velvet spider</name>
    <dbReference type="NCBI Taxonomy" id="407821"/>
    <lineage>
        <taxon>Eukaryota</taxon>
        <taxon>Metazoa</taxon>
        <taxon>Ecdysozoa</taxon>
        <taxon>Arthropoda</taxon>
        <taxon>Chelicerata</taxon>
        <taxon>Arachnida</taxon>
        <taxon>Araneae</taxon>
        <taxon>Araneomorphae</taxon>
        <taxon>Entelegynae</taxon>
        <taxon>Eresoidea</taxon>
        <taxon>Eresidae</taxon>
        <taxon>Stegodyphus</taxon>
    </lineage>
</organism>
<dbReference type="STRING" id="407821.A0A087THJ7"/>
<comment type="similarity">
    <text evidence="2">Belongs to the unc-93 family.</text>
</comment>
<gene>
    <name evidence="7" type="ORF">X975_23426</name>
</gene>
<keyword evidence="4 6" id="KW-1133">Transmembrane helix</keyword>
<dbReference type="InterPro" id="IPR010291">
    <property type="entry name" value="Ion_channel_UNC-93"/>
</dbReference>
<dbReference type="GO" id="GO:0006937">
    <property type="term" value="P:regulation of muscle contraction"/>
    <property type="evidence" value="ECO:0007669"/>
    <property type="project" value="TreeGrafter"/>
</dbReference>
<dbReference type="PANTHER" id="PTHR19444">
    <property type="entry name" value="UNC-93 RELATED"/>
    <property type="match status" value="1"/>
</dbReference>
<dbReference type="OrthoDB" id="78663at2759"/>
<feature type="transmembrane region" description="Helical" evidence="6">
    <location>
        <begin position="21"/>
        <end position="39"/>
    </location>
</feature>
<dbReference type="AlphaFoldDB" id="A0A087THJ7"/>
<dbReference type="Gene3D" id="1.20.1250.20">
    <property type="entry name" value="MFS general substrate transporter like domains"/>
    <property type="match status" value="2"/>
</dbReference>
<feature type="transmembrane region" description="Helical" evidence="6">
    <location>
        <begin position="252"/>
        <end position="274"/>
    </location>
</feature>
<accession>A0A087THJ7</accession>
<feature type="transmembrane region" description="Helical" evidence="6">
    <location>
        <begin position="433"/>
        <end position="451"/>
    </location>
</feature>
<dbReference type="InterPro" id="IPR051951">
    <property type="entry name" value="UNC-93_regulatory"/>
</dbReference>
<dbReference type="GO" id="GO:0015459">
    <property type="term" value="F:potassium channel regulator activity"/>
    <property type="evidence" value="ECO:0007669"/>
    <property type="project" value="TreeGrafter"/>
</dbReference>
<name>A0A087THJ7_STEMI</name>
<protein>
    <submittedName>
        <fullName evidence="7">UNC93-like protein</fullName>
    </submittedName>
</protein>
<keyword evidence="5 6" id="KW-0472">Membrane</keyword>
<comment type="subcellular location">
    <subcellularLocation>
        <location evidence="1">Membrane</location>
        <topology evidence="1">Multi-pass membrane protein</topology>
    </subcellularLocation>
</comment>
<evidence type="ECO:0000256" key="6">
    <source>
        <dbReference type="SAM" id="Phobius"/>
    </source>
</evidence>
<dbReference type="GO" id="GO:0005886">
    <property type="term" value="C:plasma membrane"/>
    <property type="evidence" value="ECO:0007669"/>
    <property type="project" value="TreeGrafter"/>
</dbReference>
<evidence type="ECO:0000256" key="4">
    <source>
        <dbReference type="ARBA" id="ARBA00022989"/>
    </source>
</evidence>
<evidence type="ECO:0000313" key="7">
    <source>
        <dbReference type="EMBL" id="KFM64586.1"/>
    </source>
</evidence>
<dbReference type="OMA" id="NFCPQSA"/>
<dbReference type="Pfam" id="PF05978">
    <property type="entry name" value="UNC-93"/>
    <property type="match status" value="1"/>
</dbReference>
<dbReference type="Proteomes" id="UP000054359">
    <property type="component" value="Unassembled WGS sequence"/>
</dbReference>
<feature type="transmembrane region" description="Helical" evidence="6">
    <location>
        <begin position="136"/>
        <end position="158"/>
    </location>
</feature>
<reference evidence="7 8" key="1">
    <citation type="submission" date="2013-11" db="EMBL/GenBank/DDBJ databases">
        <title>Genome sequencing of Stegodyphus mimosarum.</title>
        <authorList>
            <person name="Bechsgaard J."/>
        </authorList>
    </citation>
    <scope>NUCLEOTIDE SEQUENCE [LARGE SCALE GENOMIC DNA]</scope>
</reference>
<keyword evidence="8" id="KW-1185">Reference proteome</keyword>
<evidence type="ECO:0000256" key="2">
    <source>
        <dbReference type="ARBA" id="ARBA00009172"/>
    </source>
</evidence>
<evidence type="ECO:0000313" key="8">
    <source>
        <dbReference type="Proteomes" id="UP000054359"/>
    </source>
</evidence>
<evidence type="ECO:0000256" key="3">
    <source>
        <dbReference type="ARBA" id="ARBA00022692"/>
    </source>
</evidence>
<dbReference type="EMBL" id="KK115255">
    <property type="protein sequence ID" value="KFM64586.1"/>
    <property type="molecule type" value="Genomic_DNA"/>
</dbReference>
<feature type="transmembrane region" description="Helical" evidence="6">
    <location>
        <begin position="368"/>
        <end position="388"/>
    </location>
</feature>
<sequence>MGCDWISQKLNMSKKYRILKNLLSLAFGHFLVMTAFDSLSNLQSTVNEKEGIGVASQAIIYAFFTLSAFFLPTYLIKRFGCKKTLIISIFSVAPYVAANMYPCWGTLIPTAMLTGMAYGPYWTARSTYINELCYNYSEFSHASISVISAWFFGIFSFFHENAEICGNLISYYVLSNQYVEGEFMNNETQHSSSETKYVYSGIAYSNEEVKKTNNITNDISNKTIFQCGATFCGEIIEVATNPNLQPPSDAKWYTLTAIYFTLVIVAALVVIFIVDSLEEKNNESKHPLILFIATFKQMKNTNQMLLIPLAFYCGLADGFYNSDFTRAFIACAWGISQVGYVTICYGVVCAIMDCSVGSLVKYLRRPTVFIIAAISHFSVFTSLLVWAPGPDNFMLYYALAGIYGIGASVWWSQITAFYGIIFAENADAAFSTFYFWCSLGFTVAFAYSDILCTSIKIYTLLGLLFVSVIGYIIVEIR</sequence>
<feature type="transmembrane region" description="Helical" evidence="6">
    <location>
        <begin position="394"/>
        <end position="421"/>
    </location>
</feature>
<dbReference type="SUPFAM" id="SSF103473">
    <property type="entry name" value="MFS general substrate transporter"/>
    <property type="match status" value="2"/>
</dbReference>
<feature type="non-terminal residue" evidence="7">
    <location>
        <position position="477"/>
    </location>
</feature>
<evidence type="ECO:0000256" key="5">
    <source>
        <dbReference type="ARBA" id="ARBA00023136"/>
    </source>
</evidence>
<dbReference type="GO" id="GO:0043266">
    <property type="term" value="P:regulation of potassium ion transport"/>
    <property type="evidence" value="ECO:0007669"/>
    <property type="project" value="TreeGrafter"/>
</dbReference>
<feature type="transmembrane region" description="Helical" evidence="6">
    <location>
        <begin position="51"/>
        <end position="72"/>
    </location>
</feature>
<feature type="transmembrane region" description="Helical" evidence="6">
    <location>
        <begin position="107"/>
        <end position="124"/>
    </location>
</feature>
<feature type="transmembrane region" description="Helical" evidence="6">
    <location>
        <begin position="327"/>
        <end position="356"/>
    </location>
</feature>